<evidence type="ECO:0000313" key="17">
    <source>
        <dbReference type="Proteomes" id="UP000472272"/>
    </source>
</evidence>
<dbReference type="Gene3D" id="3.80.10.10">
    <property type="entry name" value="Ribonuclease Inhibitor"/>
    <property type="match status" value="2"/>
</dbReference>
<dbReference type="InterPro" id="IPR001611">
    <property type="entry name" value="Leu-rich_rpt"/>
</dbReference>
<comment type="similarity">
    <text evidence="2">Belongs to the Toll-like receptor family.</text>
</comment>
<evidence type="ECO:0000256" key="13">
    <source>
        <dbReference type="ARBA" id="ARBA00023198"/>
    </source>
</evidence>
<dbReference type="AlphaFoldDB" id="A0A670HUS4"/>
<dbReference type="PROSITE" id="PS51450">
    <property type="entry name" value="LRR"/>
    <property type="match status" value="2"/>
</dbReference>
<keyword evidence="9 14" id="KW-1133">Transmembrane helix</keyword>
<dbReference type="GO" id="GO:0005886">
    <property type="term" value="C:plasma membrane"/>
    <property type="evidence" value="ECO:0007669"/>
    <property type="project" value="TreeGrafter"/>
</dbReference>
<dbReference type="Proteomes" id="UP000472272">
    <property type="component" value="Chromosome 3"/>
</dbReference>
<evidence type="ECO:0000256" key="11">
    <source>
        <dbReference type="ARBA" id="ARBA00023170"/>
    </source>
</evidence>
<evidence type="ECO:0000256" key="8">
    <source>
        <dbReference type="ARBA" id="ARBA00022859"/>
    </source>
</evidence>
<dbReference type="Ensembl" id="ENSPMRT00000003041.1">
    <property type="protein sequence ID" value="ENSPMRP00000002837.1"/>
    <property type="gene ID" value="ENSPMRG00000002045.1"/>
</dbReference>
<dbReference type="SUPFAM" id="SSF52058">
    <property type="entry name" value="L domain-like"/>
    <property type="match status" value="1"/>
</dbReference>
<dbReference type="GO" id="GO:0043235">
    <property type="term" value="C:receptor complex"/>
    <property type="evidence" value="ECO:0007669"/>
    <property type="project" value="TreeGrafter"/>
</dbReference>
<organism evidence="16 17">
    <name type="scientific">Podarcis muralis</name>
    <name type="common">Wall lizard</name>
    <name type="synonym">Lacerta muralis</name>
    <dbReference type="NCBI Taxonomy" id="64176"/>
    <lineage>
        <taxon>Eukaryota</taxon>
        <taxon>Metazoa</taxon>
        <taxon>Chordata</taxon>
        <taxon>Craniata</taxon>
        <taxon>Vertebrata</taxon>
        <taxon>Euteleostomi</taxon>
        <taxon>Lepidosauria</taxon>
        <taxon>Squamata</taxon>
        <taxon>Bifurcata</taxon>
        <taxon>Unidentata</taxon>
        <taxon>Episquamata</taxon>
        <taxon>Laterata</taxon>
        <taxon>Lacertibaenia</taxon>
        <taxon>Lacertidae</taxon>
        <taxon>Podarcis</taxon>
    </lineage>
</organism>
<evidence type="ECO:0000256" key="6">
    <source>
        <dbReference type="ARBA" id="ARBA00022729"/>
    </source>
</evidence>
<dbReference type="SMART" id="SM00369">
    <property type="entry name" value="LRR_TYP"/>
    <property type="match status" value="4"/>
</dbReference>
<keyword evidence="12" id="KW-0325">Glycoprotein</keyword>
<evidence type="ECO:0000256" key="9">
    <source>
        <dbReference type="ARBA" id="ARBA00022989"/>
    </source>
</evidence>
<dbReference type="GO" id="GO:0002224">
    <property type="term" value="P:toll-like receptor signaling pathway"/>
    <property type="evidence" value="ECO:0007669"/>
    <property type="project" value="TreeGrafter"/>
</dbReference>
<dbReference type="PROSITE" id="PS50104">
    <property type="entry name" value="TIR"/>
    <property type="match status" value="1"/>
</dbReference>
<dbReference type="Pfam" id="PF01582">
    <property type="entry name" value="TIR"/>
    <property type="match status" value="1"/>
</dbReference>
<evidence type="ECO:0000256" key="5">
    <source>
        <dbReference type="ARBA" id="ARBA00022692"/>
    </source>
</evidence>
<keyword evidence="10 14" id="KW-0472">Membrane</keyword>
<dbReference type="GO" id="GO:0045087">
    <property type="term" value="P:innate immune response"/>
    <property type="evidence" value="ECO:0007669"/>
    <property type="project" value="UniProtKB-KW"/>
</dbReference>
<dbReference type="SMART" id="SM00255">
    <property type="entry name" value="TIR"/>
    <property type="match status" value="1"/>
</dbReference>
<keyword evidence="7" id="KW-0677">Repeat</keyword>
<keyword evidence="8" id="KW-0391">Immunity</keyword>
<evidence type="ECO:0000256" key="1">
    <source>
        <dbReference type="ARBA" id="ARBA00004479"/>
    </source>
</evidence>
<protein>
    <recommendedName>
        <fullName evidence="15">TIR domain-containing protein</fullName>
    </recommendedName>
</protein>
<evidence type="ECO:0000313" key="16">
    <source>
        <dbReference type="Ensembl" id="ENSPMRP00000002837.1"/>
    </source>
</evidence>
<proteinExistence type="inferred from homology"/>
<sequence length="657" mass="75632">FFSAMEKVDFSFQTRSMSPNPQIIPLQLTLNYKLQQEAITSHTAFRKKLQEGKQKAPVFKNVQSIDVSYNSISVSGVLVPNRCDLKHSELLFLNLSHNPLTTLKSICLPSSLKGIDLSFTRINQIPREFARTYFHIEEMDVQGNHFIYNPETLTSLFKSIPKTRIESLSIVNFPQRSPIESLPREGRRLVMSNCSIVELPEWFANTMRKLLFLDLSNNPMHGFPQPPTSLQNLDLSNSNIQEIANLNIFPNLTVLKIPSNKIKAFPPAYLPDSLKELDISKNQIPVFHLWRAPQELEFLNVSRNLITHLNLNHSHHLTSLDASHNLITELQDHTGVFLPELKYLNLSGNKISFLQPGSLPQSLLELDISNNAITIIMEETFGRLTNLNVLTLQGKHFFCSCDLYWFANTYLASRQLQINGQEELLCSFPLKKRGLSVENSNLTMLRCSLGLQMAITACVAILTMSLLTGLCWRFDGVWYIKMGWYWCMAKRKQYKRPEHKAYDAFISYSENDALWAKETLLEKLEALEFRVCYHERDFTPGHPVVRNIFHCIENSHKVLFVLSPSFVNSCWCQYELFFAEHRVLSENEDSLIMVVLEDLPPNSIPQKFSKLRKLLKRKTYLKWSPEEHKQKLFWSQLTAVLKTTNEPMALTEGNGLC</sequence>
<evidence type="ECO:0000256" key="10">
    <source>
        <dbReference type="ARBA" id="ARBA00023136"/>
    </source>
</evidence>
<comment type="subcellular location">
    <subcellularLocation>
        <location evidence="1">Membrane</location>
        <topology evidence="1">Single-pass type I membrane protein</topology>
    </subcellularLocation>
</comment>
<evidence type="ECO:0000256" key="2">
    <source>
        <dbReference type="ARBA" id="ARBA00009634"/>
    </source>
</evidence>
<dbReference type="InterPro" id="IPR032675">
    <property type="entry name" value="LRR_dom_sf"/>
</dbReference>
<dbReference type="InterPro" id="IPR000157">
    <property type="entry name" value="TIR_dom"/>
</dbReference>
<evidence type="ECO:0000256" key="12">
    <source>
        <dbReference type="ARBA" id="ARBA00023180"/>
    </source>
</evidence>
<dbReference type="GO" id="GO:0042497">
    <property type="term" value="F:triacyl lipopeptide binding"/>
    <property type="evidence" value="ECO:0007669"/>
    <property type="project" value="TreeGrafter"/>
</dbReference>
<keyword evidence="5 14" id="KW-0812">Transmembrane</keyword>
<dbReference type="PANTHER" id="PTHR24365">
    <property type="entry name" value="TOLL-LIKE RECEPTOR"/>
    <property type="match status" value="1"/>
</dbReference>
<evidence type="ECO:0000256" key="4">
    <source>
        <dbReference type="ARBA" id="ARBA00022614"/>
    </source>
</evidence>
<keyword evidence="3" id="KW-0399">Innate immunity</keyword>
<feature type="transmembrane region" description="Helical" evidence="14">
    <location>
        <begin position="449"/>
        <end position="472"/>
    </location>
</feature>
<reference evidence="16" key="3">
    <citation type="submission" date="2025-09" db="UniProtKB">
        <authorList>
            <consortium name="Ensembl"/>
        </authorList>
    </citation>
    <scope>IDENTIFICATION</scope>
</reference>
<evidence type="ECO:0000256" key="7">
    <source>
        <dbReference type="ARBA" id="ARBA00022737"/>
    </source>
</evidence>
<evidence type="ECO:0000256" key="3">
    <source>
        <dbReference type="ARBA" id="ARBA00022588"/>
    </source>
</evidence>
<dbReference type="Gene3D" id="3.40.50.10140">
    <property type="entry name" value="Toll/interleukin-1 receptor homology (TIR) domain"/>
    <property type="match status" value="1"/>
</dbReference>
<dbReference type="GO" id="GO:0038023">
    <property type="term" value="F:signaling receptor activity"/>
    <property type="evidence" value="ECO:0007669"/>
    <property type="project" value="TreeGrafter"/>
</dbReference>
<keyword evidence="13" id="KW-0395">Inflammatory response</keyword>
<keyword evidence="17" id="KW-1185">Reference proteome</keyword>
<name>A0A670HUS4_PODMU</name>
<dbReference type="SUPFAM" id="SSF52200">
    <property type="entry name" value="Toll/Interleukin receptor TIR domain"/>
    <property type="match status" value="1"/>
</dbReference>
<accession>A0A670HUS4</accession>
<dbReference type="PANTHER" id="PTHR24365:SF17">
    <property type="entry name" value="TOLL-LIKE RECEPTOR 2"/>
    <property type="match status" value="1"/>
</dbReference>
<evidence type="ECO:0000259" key="15">
    <source>
        <dbReference type="PROSITE" id="PS50104"/>
    </source>
</evidence>
<keyword evidence="4" id="KW-0433">Leucine-rich repeat</keyword>
<evidence type="ECO:0000256" key="14">
    <source>
        <dbReference type="SAM" id="Phobius"/>
    </source>
</evidence>
<dbReference type="GO" id="GO:0006954">
    <property type="term" value="P:inflammatory response"/>
    <property type="evidence" value="ECO:0007669"/>
    <property type="project" value="UniProtKB-KW"/>
</dbReference>
<reference evidence="16" key="2">
    <citation type="submission" date="2025-08" db="UniProtKB">
        <authorList>
            <consortium name="Ensembl"/>
        </authorList>
    </citation>
    <scope>IDENTIFICATION</scope>
</reference>
<dbReference type="PRINTS" id="PR01537">
    <property type="entry name" value="INTRLKN1R1F"/>
</dbReference>
<reference evidence="16 17" key="1">
    <citation type="journal article" date="2019" name="Proc. Natl. Acad. Sci. U.S.A.">
        <title>Regulatory changes in pterin and carotenoid genes underlie balanced color polymorphisms in the wall lizard.</title>
        <authorList>
            <person name="Andrade P."/>
            <person name="Pinho C."/>
            <person name="Perez I de Lanuza G."/>
            <person name="Afonso S."/>
            <person name="Brejcha J."/>
            <person name="Rubin C.J."/>
            <person name="Wallerman O."/>
            <person name="Pereira P."/>
            <person name="Sabatino S.J."/>
            <person name="Bellati A."/>
            <person name="Pellitteri-Rosa D."/>
            <person name="Bosakova Z."/>
            <person name="Bunikis I."/>
            <person name="Carretero M.A."/>
            <person name="Feiner N."/>
            <person name="Marsik P."/>
            <person name="Pauperio F."/>
            <person name="Salvi D."/>
            <person name="Soler L."/>
            <person name="While G.M."/>
            <person name="Uller T."/>
            <person name="Font E."/>
            <person name="Andersson L."/>
            <person name="Carneiro M."/>
        </authorList>
    </citation>
    <scope>NUCLEOTIDE SEQUENCE</scope>
</reference>
<dbReference type="InterPro" id="IPR003591">
    <property type="entry name" value="Leu-rich_rpt_typical-subtyp"/>
</dbReference>
<dbReference type="FunFam" id="3.40.50.10140:FF:000001">
    <property type="entry name" value="Toll-like receptor 2"/>
    <property type="match status" value="1"/>
</dbReference>
<dbReference type="GeneTree" id="ENSGT00940000156323"/>
<dbReference type="OMA" id="MYVQGNH"/>
<dbReference type="InterPro" id="IPR035897">
    <property type="entry name" value="Toll_tir_struct_dom_sf"/>
</dbReference>
<keyword evidence="11" id="KW-0675">Receptor</keyword>
<feature type="domain" description="TIR" evidence="15">
    <location>
        <begin position="500"/>
        <end position="641"/>
    </location>
</feature>
<dbReference type="Pfam" id="PF13855">
    <property type="entry name" value="LRR_8"/>
    <property type="match status" value="1"/>
</dbReference>
<dbReference type="SMART" id="SM00364">
    <property type="entry name" value="LRR_BAC"/>
    <property type="match status" value="5"/>
</dbReference>
<keyword evidence="6" id="KW-0732">Signal</keyword>